<dbReference type="GO" id="GO:0004497">
    <property type="term" value="F:monooxygenase activity"/>
    <property type="evidence" value="ECO:0007669"/>
    <property type="project" value="UniProtKB-KW"/>
</dbReference>
<dbReference type="STRING" id="3476.A0A2P5D131"/>
<dbReference type="GO" id="GO:0016705">
    <property type="term" value="F:oxidoreductase activity, acting on paired donors, with incorporation or reduction of molecular oxygen"/>
    <property type="evidence" value="ECO:0007669"/>
    <property type="project" value="InterPro"/>
</dbReference>
<evidence type="ECO:0000256" key="9">
    <source>
        <dbReference type="ARBA" id="ARBA00023004"/>
    </source>
</evidence>
<evidence type="ECO:0000256" key="6">
    <source>
        <dbReference type="ARBA" id="ARBA00022723"/>
    </source>
</evidence>
<name>A0A2P5D131_PARAD</name>
<protein>
    <submittedName>
        <fullName evidence="15">Cytochrome P450, E-class, group I</fullName>
    </submittedName>
</protein>
<dbReference type="Proteomes" id="UP000237105">
    <property type="component" value="Unassembled WGS sequence"/>
</dbReference>
<feature type="chain" id="PRO_5015128835" evidence="14">
    <location>
        <begin position="22"/>
        <end position="521"/>
    </location>
</feature>
<keyword evidence="7" id="KW-1133">Transmembrane helix</keyword>
<evidence type="ECO:0000256" key="11">
    <source>
        <dbReference type="ARBA" id="ARBA00023136"/>
    </source>
</evidence>
<gene>
    <name evidence="15" type="ORF">PanWU01x14_105810</name>
</gene>
<dbReference type="InterPro" id="IPR001128">
    <property type="entry name" value="Cyt_P450"/>
</dbReference>
<evidence type="ECO:0000256" key="13">
    <source>
        <dbReference type="RuleBase" id="RU000461"/>
    </source>
</evidence>
<proteinExistence type="inferred from homology"/>
<dbReference type="SUPFAM" id="SSF48264">
    <property type="entry name" value="Cytochrome P450"/>
    <property type="match status" value="1"/>
</dbReference>
<comment type="cofactor">
    <cofactor evidence="1 12">
        <name>heme</name>
        <dbReference type="ChEBI" id="CHEBI:30413"/>
    </cofactor>
</comment>
<evidence type="ECO:0000256" key="4">
    <source>
        <dbReference type="ARBA" id="ARBA00022617"/>
    </source>
</evidence>
<dbReference type="Pfam" id="PF00067">
    <property type="entry name" value="p450"/>
    <property type="match status" value="1"/>
</dbReference>
<keyword evidence="16" id="KW-1185">Reference proteome</keyword>
<dbReference type="GO" id="GO:0016020">
    <property type="term" value="C:membrane"/>
    <property type="evidence" value="ECO:0007669"/>
    <property type="project" value="UniProtKB-SubCell"/>
</dbReference>
<reference evidence="16" key="1">
    <citation type="submission" date="2016-06" db="EMBL/GenBank/DDBJ databases">
        <title>Parallel loss of symbiosis genes in relatives of nitrogen-fixing non-legume Parasponia.</title>
        <authorList>
            <person name="Van Velzen R."/>
            <person name="Holmer R."/>
            <person name="Bu F."/>
            <person name="Rutten L."/>
            <person name="Van Zeijl A."/>
            <person name="Liu W."/>
            <person name="Santuari L."/>
            <person name="Cao Q."/>
            <person name="Sharma T."/>
            <person name="Shen D."/>
            <person name="Roswanjaya Y."/>
            <person name="Wardhani T."/>
            <person name="Kalhor M.S."/>
            <person name="Jansen J."/>
            <person name="Van den Hoogen J."/>
            <person name="Gungor B."/>
            <person name="Hartog M."/>
            <person name="Hontelez J."/>
            <person name="Verver J."/>
            <person name="Yang W.-C."/>
            <person name="Schijlen E."/>
            <person name="Repin R."/>
            <person name="Schilthuizen M."/>
            <person name="Schranz E."/>
            <person name="Heidstra R."/>
            <person name="Miyata K."/>
            <person name="Fedorova E."/>
            <person name="Kohlen W."/>
            <person name="Bisseling T."/>
            <person name="Smit S."/>
            <person name="Geurts R."/>
        </authorList>
    </citation>
    <scope>NUCLEOTIDE SEQUENCE [LARGE SCALE GENOMIC DNA]</scope>
    <source>
        <strain evidence="16">cv. WU1-14</strain>
    </source>
</reference>
<dbReference type="GO" id="GO:0005506">
    <property type="term" value="F:iron ion binding"/>
    <property type="evidence" value="ECO:0007669"/>
    <property type="project" value="InterPro"/>
</dbReference>
<comment type="similarity">
    <text evidence="3 13">Belongs to the cytochrome P450 family.</text>
</comment>
<feature type="binding site" description="axial binding residue" evidence="12">
    <location>
        <position position="458"/>
    </location>
    <ligand>
        <name>heme</name>
        <dbReference type="ChEBI" id="CHEBI:30413"/>
    </ligand>
    <ligandPart>
        <name>Fe</name>
        <dbReference type="ChEBI" id="CHEBI:18248"/>
    </ligandPart>
</feature>
<dbReference type="InterPro" id="IPR036396">
    <property type="entry name" value="Cyt_P450_sf"/>
</dbReference>
<evidence type="ECO:0000313" key="16">
    <source>
        <dbReference type="Proteomes" id="UP000237105"/>
    </source>
</evidence>
<keyword evidence="6 12" id="KW-0479">Metal-binding</keyword>
<dbReference type="InterPro" id="IPR002401">
    <property type="entry name" value="Cyt_P450_E_grp-I"/>
</dbReference>
<evidence type="ECO:0000256" key="8">
    <source>
        <dbReference type="ARBA" id="ARBA00023002"/>
    </source>
</evidence>
<evidence type="ECO:0000256" key="10">
    <source>
        <dbReference type="ARBA" id="ARBA00023033"/>
    </source>
</evidence>
<dbReference type="PANTHER" id="PTHR47944:SF17">
    <property type="entry name" value="3,9-DIHYDROXYPTEROCARPAN 6A-MONOOXYGENASE"/>
    <property type="match status" value="1"/>
</dbReference>
<dbReference type="CDD" id="cd20655">
    <property type="entry name" value="CYP93"/>
    <property type="match status" value="1"/>
</dbReference>
<keyword evidence="4 12" id="KW-0349">Heme</keyword>
<keyword evidence="14" id="KW-0732">Signal</keyword>
<keyword evidence="10 13" id="KW-0503">Monooxygenase</keyword>
<dbReference type="OrthoDB" id="1103324at2759"/>
<evidence type="ECO:0000256" key="7">
    <source>
        <dbReference type="ARBA" id="ARBA00022989"/>
    </source>
</evidence>
<evidence type="ECO:0000256" key="2">
    <source>
        <dbReference type="ARBA" id="ARBA00004167"/>
    </source>
</evidence>
<dbReference type="PANTHER" id="PTHR47944">
    <property type="entry name" value="CYTOCHROME P450 98A9"/>
    <property type="match status" value="1"/>
</dbReference>
<comment type="subcellular location">
    <subcellularLocation>
        <location evidence="2">Membrane</location>
        <topology evidence="2">Single-pass membrane protein</topology>
    </subcellularLocation>
</comment>
<keyword evidence="8 13" id="KW-0560">Oxidoreductase</keyword>
<evidence type="ECO:0000313" key="15">
    <source>
        <dbReference type="EMBL" id="PON66999.1"/>
    </source>
</evidence>
<accession>A0A2P5D131</accession>
<dbReference type="InterPro" id="IPR017972">
    <property type="entry name" value="Cyt_P450_CS"/>
</dbReference>
<dbReference type="PROSITE" id="PS00086">
    <property type="entry name" value="CYTOCHROME_P450"/>
    <property type="match status" value="1"/>
</dbReference>
<evidence type="ECO:0000256" key="1">
    <source>
        <dbReference type="ARBA" id="ARBA00001971"/>
    </source>
</evidence>
<comment type="caution">
    <text evidence="15">The sequence shown here is derived from an EMBL/GenBank/DDBJ whole genome shotgun (WGS) entry which is preliminary data.</text>
</comment>
<keyword evidence="5" id="KW-0812">Transmembrane</keyword>
<dbReference type="EMBL" id="JXTB01000075">
    <property type="protein sequence ID" value="PON66999.1"/>
    <property type="molecule type" value="Genomic_DNA"/>
</dbReference>
<evidence type="ECO:0000256" key="12">
    <source>
        <dbReference type="PIRSR" id="PIRSR602401-1"/>
    </source>
</evidence>
<dbReference type="GO" id="GO:0020037">
    <property type="term" value="F:heme binding"/>
    <property type="evidence" value="ECO:0007669"/>
    <property type="project" value="InterPro"/>
</dbReference>
<evidence type="ECO:0000256" key="3">
    <source>
        <dbReference type="ARBA" id="ARBA00010617"/>
    </source>
</evidence>
<feature type="signal peptide" evidence="14">
    <location>
        <begin position="1"/>
        <end position="21"/>
    </location>
</feature>
<organism evidence="15 16">
    <name type="scientific">Parasponia andersonii</name>
    <name type="common">Sponia andersonii</name>
    <dbReference type="NCBI Taxonomy" id="3476"/>
    <lineage>
        <taxon>Eukaryota</taxon>
        <taxon>Viridiplantae</taxon>
        <taxon>Streptophyta</taxon>
        <taxon>Embryophyta</taxon>
        <taxon>Tracheophyta</taxon>
        <taxon>Spermatophyta</taxon>
        <taxon>Magnoliopsida</taxon>
        <taxon>eudicotyledons</taxon>
        <taxon>Gunneridae</taxon>
        <taxon>Pentapetalae</taxon>
        <taxon>rosids</taxon>
        <taxon>fabids</taxon>
        <taxon>Rosales</taxon>
        <taxon>Cannabaceae</taxon>
        <taxon>Parasponia</taxon>
    </lineage>
</organism>
<sequence length="521" mass="58277">MILELLALFLALALLLPPIFTSIFQTNRLPPSPTALPIIGHFHLLGPLIHRAFHRLSARHGPLFSLRLGSVPCVVVSSPDMAREFLKTNELSFISHANSIAINRLTYGSSLAFAPYGAYWKFIKKLTMSELLGGRPVSGFASLRAQEYRCLLRLLDEKSQRGGEAINLTEELPKLANNIISRMMLGTSSSNHDDDDGRVEEARIVVREVTKIFGELNLSDFVWFFRKLDLQGFGKRIDAIFTRFDALVEKVISEREQLRGRNHMNKEGDGDGDDMAEVKHFIDVLLDYVDNEDAEMKLTRVHIKALIMDFFTAGTDTTAISTEWALAELINHPKVLQKAREEIDRVVGKSRLVSESDGPDLPYIQAIIKETLRLHPPVPLVIRKCVKQCMVKEYVIPEDTTVFVNAWAIGRSPNYWESPLDFRPERFLQAEKEGNMGPVDVKGQHFQVLPFGSGRRICPGMNLAVQMLPALVGSIIQCFDLTVAAAGSLSMEERPGFTAPRLHDLVCVPVSRLGPLNNILG</sequence>
<dbReference type="PRINTS" id="PR00385">
    <property type="entry name" value="P450"/>
</dbReference>
<dbReference type="Gene3D" id="1.10.630.10">
    <property type="entry name" value="Cytochrome P450"/>
    <property type="match status" value="1"/>
</dbReference>
<dbReference type="AlphaFoldDB" id="A0A2P5D131"/>
<dbReference type="PRINTS" id="PR00463">
    <property type="entry name" value="EP450I"/>
</dbReference>
<keyword evidence="9 12" id="KW-0408">Iron</keyword>
<evidence type="ECO:0000256" key="5">
    <source>
        <dbReference type="ARBA" id="ARBA00022692"/>
    </source>
</evidence>
<dbReference type="FunFam" id="1.10.630.10:FF:000019">
    <property type="entry name" value="Cytochrome P450 family protein"/>
    <property type="match status" value="1"/>
</dbReference>
<keyword evidence="11" id="KW-0472">Membrane</keyword>
<evidence type="ECO:0000256" key="14">
    <source>
        <dbReference type="SAM" id="SignalP"/>
    </source>
</evidence>